<evidence type="ECO:0000256" key="1">
    <source>
        <dbReference type="SAM" id="MobiDB-lite"/>
    </source>
</evidence>
<accession>A0A9Q3C5U0</accession>
<feature type="compositionally biased region" description="Polar residues" evidence="1">
    <location>
        <begin position="1"/>
        <end position="13"/>
    </location>
</feature>
<comment type="caution">
    <text evidence="2">The sequence shown here is derived from an EMBL/GenBank/DDBJ whole genome shotgun (WGS) entry which is preliminary data.</text>
</comment>
<dbReference type="EMBL" id="AVOT02005417">
    <property type="protein sequence ID" value="MBW0478996.1"/>
    <property type="molecule type" value="Genomic_DNA"/>
</dbReference>
<feature type="region of interest" description="Disordered" evidence="1">
    <location>
        <begin position="67"/>
        <end position="87"/>
    </location>
</feature>
<evidence type="ECO:0000313" key="3">
    <source>
        <dbReference type="Proteomes" id="UP000765509"/>
    </source>
</evidence>
<reference evidence="2" key="1">
    <citation type="submission" date="2021-03" db="EMBL/GenBank/DDBJ databases">
        <title>Draft genome sequence of rust myrtle Austropuccinia psidii MF-1, a brazilian biotype.</title>
        <authorList>
            <person name="Quecine M.C."/>
            <person name="Pachon D.M.R."/>
            <person name="Bonatelli M.L."/>
            <person name="Correr F.H."/>
            <person name="Franceschini L.M."/>
            <person name="Leite T.F."/>
            <person name="Margarido G.R.A."/>
            <person name="Almeida C.A."/>
            <person name="Ferrarezi J.A."/>
            <person name="Labate C.A."/>
        </authorList>
    </citation>
    <scope>NUCLEOTIDE SEQUENCE</scope>
    <source>
        <strain evidence="2">MF-1</strain>
    </source>
</reference>
<dbReference type="Proteomes" id="UP000765509">
    <property type="component" value="Unassembled WGS sequence"/>
</dbReference>
<dbReference type="AlphaFoldDB" id="A0A9Q3C5U0"/>
<sequence length="87" mass="9262">MRRIANSPTNPNAEVSDKLDGEEVEVVPNSICHQSATSTSQPSSRIFQIEVIPSAPRSVQAVLPTIKSSIPPPSPNPSISRTALVCQ</sequence>
<keyword evidence="3" id="KW-1185">Reference proteome</keyword>
<protein>
    <submittedName>
        <fullName evidence="2">Uncharacterized protein</fullName>
    </submittedName>
</protein>
<organism evidence="2 3">
    <name type="scientific">Austropuccinia psidii MF-1</name>
    <dbReference type="NCBI Taxonomy" id="1389203"/>
    <lineage>
        <taxon>Eukaryota</taxon>
        <taxon>Fungi</taxon>
        <taxon>Dikarya</taxon>
        <taxon>Basidiomycota</taxon>
        <taxon>Pucciniomycotina</taxon>
        <taxon>Pucciniomycetes</taxon>
        <taxon>Pucciniales</taxon>
        <taxon>Sphaerophragmiaceae</taxon>
        <taxon>Austropuccinia</taxon>
    </lineage>
</organism>
<proteinExistence type="predicted"/>
<gene>
    <name evidence="2" type="ORF">O181_018711</name>
</gene>
<feature type="region of interest" description="Disordered" evidence="1">
    <location>
        <begin position="1"/>
        <end position="20"/>
    </location>
</feature>
<name>A0A9Q3C5U0_9BASI</name>
<evidence type="ECO:0000313" key="2">
    <source>
        <dbReference type="EMBL" id="MBW0478996.1"/>
    </source>
</evidence>